<name>A0A1E1KG59_9HELO</name>
<evidence type="ECO:0000313" key="2">
    <source>
        <dbReference type="EMBL" id="CZS96972.1"/>
    </source>
</evidence>
<evidence type="ECO:0000256" key="1">
    <source>
        <dbReference type="SAM" id="MobiDB-lite"/>
    </source>
</evidence>
<gene>
    <name evidence="2" type="ORF">RAG0_06079</name>
</gene>
<protein>
    <submittedName>
        <fullName evidence="2">Uncharacterized protein</fullName>
    </submittedName>
</protein>
<dbReference type="Proteomes" id="UP000178912">
    <property type="component" value="Unassembled WGS sequence"/>
</dbReference>
<sequence>MSWSSRTRKQSDSLNNEFIVVWAQKHRPLGVGSDSQEFHVEYGDVMKGSEDTWCAGWDWRVSFLPPHYIHTRPPYSIQIKPAQSSPIHIHININIHDPLSSTKKDLTPHPQTPRKTLHQPSPPLAKSWVSHPTPKSQSKRHHAIIAEETTPTDSVPRIYGLGFQRRGFVALVRDLWGFVFVGFMGDGEIGGLRRGEWEGERRAGCRGRLSMTWEILLHIANIPSYANPLFYQPNIVLTYGEAC</sequence>
<dbReference type="AlphaFoldDB" id="A0A1E1KG59"/>
<organism evidence="2 3">
    <name type="scientific">Rhynchosporium agropyri</name>
    <dbReference type="NCBI Taxonomy" id="914238"/>
    <lineage>
        <taxon>Eukaryota</taxon>
        <taxon>Fungi</taxon>
        <taxon>Dikarya</taxon>
        <taxon>Ascomycota</taxon>
        <taxon>Pezizomycotina</taxon>
        <taxon>Leotiomycetes</taxon>
        <taxon>Helotiales</taxon>
        <taxon>Ploettnerulaceae</taxon>
        <taxon>Rhynchosporium</taxon>
    </lineage>
</organism>
<feature type="region of interest" description="Disordered" evidence="1">
    <location>
        <begin position="100"/>
        <end position="141"/>
    </location>
</feature>
<reference evidence="3" key="1">
    <citation type="submission" date="2016-03" db="EMBL/GenBank/DDBJ databases">
        <authorList>
            <person name="Guldener U."/>
        </authorList>
    </citation>
    <scope>NUCLEOTIDE SEQUENCE [LARGE SCALE GENOMIC DNA]</scope>
    <source>
        <strain evidence="3">04CH-RAC-A.6.1</strain>
    </source>
</reference>
<proteinExistence type="predicted"/>
<keyword evidence="3" id="KW-1185">Reference proteome</keyword>
<accession>A0A1E1KG59</accession>
<evidence type="ECO:0000313" key="3">
    <source>
        <dbReference type="Proteomes" id="UP000178912"/>
    </source>
</evidence>
<dbReference type="EMBL" id="FJUX01000029">
    <property type="protein sequence ID" value="CZS96972.1"/>
    <property type="molecule type" value="Genomic_DNA"/>
</dbReference>